<protein>
    <submittedName>
        <fullName evidence="1">Uncharacterized protein</fullName>
    </submittedName>
</protein>
<reference evidence="1 2" key="1">
    <citation type="submission" date="2024-03" db="EMBL/GenBank/DDBJ databases">
        <authorList>
            <person name="Gkanogiannis A."/>
            <person name="Becerra Lopez-Lavalle L."/>
        </authorList>
    </citation>
    <scope>NUCLEOTIDE SEQUENCE [LARGE SCALE GENOMIC DNA]</scope>
</reference>
<organism evidence="1 2">
    <name type="scientific">Citrullus colocynthis</name>
    <name type="common">colocynth</name>
    <dbReference type="NCBI Taxonomy" id="252529"/>
    <lineage>
        <taxon>Eukaryota</taxon>
        <taxon>Viridiplantae</taxon>
        <taxon>Streptophyta</taxon>
        <taxon>Embryophyta</taxon>
        <taxon>Tracheophyta</taxon>
        <taxon>Spermatophyta</taxon>
        <taxon>Magnoliopsida</taxon>
        <taxon>eudicotyledons</taxon>
        <taxon>Gunneridae</taxon>
        <taxon>Pentapetalae</taxon>
        <taxon>rosids</taxon>
        <taxon>fabids</taxon>
        <taxon>Cucurbitales</taxon>
        <taxon>Cucurbitaceae</taxon>
        <taxon>Benincaseae</taxon>
        <taxon>Citrullus</taxon>
    </lineage>
</organism>
<accession>A0ABP0Z9W7</accession>
<gene>
    <name evidence="1" type="ORF">CITCOLO1_LOCUS21306</name>
</gene>
<dbReference type="Proteomes" id="UP001642487">
    <property type="component" value="Chromosome 9"/>
</dbReference>
<sequence>MGTGVLVIKLDDCIPFMNALSQLSNISNKADVKVSPFSFSVITTHPHLGFTATLNFSPQRFAVYAVDQYYSFSISLQFFHNAMSQFGQAQDLPSLCITALLLEPTKTIILNFTSPTRRREASGVATTWLTSLPSEEKELGAIDYGKYFTIHSEDLRRVINLLDVLVCVTVTNSEVRFHTTSQVVVVTKKGGGCEIVGYEEIFETQFKIILRPSTFFCRLSYNETERVSFYQTINNSHHVVLFPVFADSLSPQYAIYFPVM</sequence>
<dbReference type="EMBL" id="OZ021743">
    <property type="protein sequence ID" value="CAK9328872.1"/>
    <property type="molecule type" value="Genomic_DNA"/>
</dbReference>
<proteinExistence type="predicted"/>
<name>A0ABP0Z9W7_9ROSI</name>
<evidence type="ECO:0000313" key="1">
    <source>
        <dbReference type="EMBL" id="CAK9328872.1"/>
    </source>
</evidence>
<evidence type="ECO:0000313" key="2">
    <source>
        <dbReference type="Proteomes" id="UP001642487"/>
    </source>
</evidence>
<keyword evidence="2" id="KW-1185">Reference proteome</keyword>
<dbReference type="Gene3D" id="3.70.10.10">
    <property type="match status" value="1"/>
</dbReference>